<dbReference type="Proteomes" id="UP000623842">
    <property type="component" value="Unassembled WGS sequence"/>
</dbReference>
<evidence type="ECO:0000313" key="4">
    <source>
        <dbReference type="EMBL" id="GHF89680.1"/>
    </source>
</evidence>
<protein>
    <submittedName>
        <fullName evidence="4">Sugar ABC transporter substrate-binding protein</fullName>
    </submittedName>
</protein>
<accession>A0A919EKA3</accession>
<feature type="domain" description="Periplasmic binding protein" evidence="3">
    <location>
        <begin position="3"/>
        <end position="278"/>
    </location>
</feature>
<keyword evidence="5" id="KW-1185">Reference proteome</keyword>
<dbReference type="InterPro" id="IPR028082">
    <property type="entry name" value="Peripla_BP_I"/>
</dbReference>
<name>A0A919EKA3_9GAMM</name>
<comment type="similarity">
    <text evidence="2">Belongs to the bacterial solute-binding protein 2 family.</text>
</comment>
<dbReference type="EMBL" id="BNCK01000003">
    <property type="protein sequence ID" value="GHF89680.1"/>
    <property type="molecule type" value="Genomic_DNA"/>
</dbReference>
<dbReference type="PANTHER" id="PTHR30036">
    <property type="entry name" value="D-XYLOSE-BINDING PERIPLASMIC PROTEIN"/>
    <property type="match status" value="1"/>
</dbReference>
<comment type="subcellular location">
    <subcellularLocation>
        <location evidence="1">Periplasm</location>
    </subcellularLocation>
</comment>
<dbReference type="PANTHER" id="PTHR30036:SF7">
    <property type="entry name" value="ABC TRANSPORTER PERIPLASMIC-BINDING PROTEIN YPHF"/>
    <property type="match status" value="1"/>
</dbReference>
<evidence type="ECO:0000256" key="1">
    <source>
        <dbReference type="ARBA" id="ARBA00004418"/>
    </source>
</evidence>
<evidence type="ECO:0000256" key="2">
    <source>
        <dbReference type="ARBA" id="ARBA00007639"/>
    </source>
</evidence>
<gene>
    <name evidence="4" type="ORF">GCM10017161_16950</name>
</gene>
<evidence type="ECO:0000259" key="3">
    <source>
        <dbReference type="Pfam" id="PF13407"/>
    </source>
</evidence>
<dbReference type="InterPro" id="IPR050555">
    <property type="entry name" value="Bact_Solute-Bind_Prot2"/>
</dbReference>
<organism evidence="4 5">
    <name type="scientific">Thalassotalea marina</name>
    <dbReference type="NCBI Taxonomy" id="1673741"/>
    <lineage>
        <taxon>Bacteria</taxon>
        <taxon>Pseudomonadati</taxon>
        <taxon>Pseudomonadota</taxon>
        <taxon>Gammaproteobacteria</taxon>
        <taxon>Alteromonadales</taxon>
        <taxon>Colwelliaceae</taxon>
        <taxon>Thalassotalea</taxon>
    </lineage>
</organism>
<dbReference type="InterPro" id="IPR025997">
    <property type="entry name" value="SBP_2_dom"/>
</dbReference>
<dbReference type="SUPFAM" id="SSF53822">
    <property type="entry name" value="Periplasmic binding protein-like I"/>
    <property type="match status" value="1"/>
</dbReference>
<evidence type="ECO:0000313" key="5">
    <source>
        <dbReference type="Proteomes" id="UP000623842"/>
    </source>
</evidence>
<dbReference type="GO" id="GO:0030246">
    <property type="term" value="F:carbohydrate binding"/>
    <property type="evidence" value="ECO:0007669"/>
    <property type="project" value="TreeGrafter"/>
</dbReference>
<dbReference type="Gene3D" id="3.40.50.2300">
    <property type="match status" value="2"/>
</dbReference>
<reference evidence="4" key="2">
    <citation type="submission" date="2020-09" db="EMBL/GenBank/DDBJ databases">
        <authorList>
            <person name="Sun Q."/>
            <person name="Kim S."/>
        </authorList>
    </citation>
    <scope>NUCLEOTIDE SEQUENCE</scope>
    <source>
        <strain evidence="4">KCTC 42731</strain>
    </source>
</reference>
<dbReference type="AlphaFoldDB" id="A0A919EKA3"/>
<comment type="caution">
    <text evidence="4">The sequence shown here is derived from an EMBL/GenBank/DDBJ whole genome shotgun (WGS) entry which is preliminary data.</text>
</comment>
<dbReference type="Pfam" id="PF13407">
    <property type="entry name" value="Peripla_BP_4"/>
    <property type="match status" value="1"/>
</dbReference>
<dbReference type="GO" id="GO:0055085">
    <property type="term" value="P:transmembrane transport"/>
    <property type="evidence" value="ECO:0007669"/>
    <property type="project" value="UniProtKB-ARBA"/>
</dbReference>
<sequence length="305" mass="34033">MLGVVGKTKNDSFYQQSFKGCQAYAVKYKNVRCIYDGGMDFQNIRAQVSVVKKLVKQGIDGLLIATTDSHFLVKEVLASLKEENIPVITFDSDLLPEHAEYRLAYVGTDNFAFGQALGKYVKNNFVLRAEQSICIQSGHPTTPNLNERIAGIRFALSQQKANKMKGKQGWREHPSCPMFSLGKRDLALEQLESVLNFRVPPIFIAVAGFAQFNENYMAVIEPYKKQIDSGELIVVSADTEPMQLQALAQGLSSINIGQKPFEMGKLGASLLIDYITKQQLPDKSHYYLGFHHCTPETATTCTTNY</sequence>
<reference evidence="4" key="1">
    <citation type="journal article" date="2014" name="Int. J. Syst. Evol. Microbiol.">
        <title>Complete genome sequence of Corynebacterium casei LMG S-19264T (=DSM 44701T), isolated from a smear-ripened cheese.</title>
        <authorList>
            <consortium name="US DOE Joint Genome Institute (JGI-PGF)"/>
            <person name="Walter F."/>
            <person name="Albersmeier A."/>
            <person name="Kalinowski J."/>
            <person name="Ruckert C."/>
        </authorList>
    </citation>
    <scope>NUCLEOTIDE SEQUENCE</scope>
    <source>
        <strain evidence="4">KCTC 42731</strain>
    </source>
</reference>
<dbReference type="GO" id="GO:0030288">
    <property type="term" value="C:outer membrane-bounded periplasmic space"/>
    <property type="evidence" value="ECO:0007669"/>
    <property type="project" value="TreeGrafter"/>
</dbReference>
<proteinExistence type="inferred from homology"/>